<sequence length="115" mass="12687">MHVQHTTRREEPTRATLSRPGKGRSSPGAREKRKLKALCHTAIRTKNGEIGRLPGAEMDGGNGAALVTPEVDPAEHSFSPCRDREAVARTIRRAWEDGRDKPRVSFMALLGTYPT</sequence>
<evidence type="ECO:0000313" key="2">
    <source>
        <dbReference type="EMBL" id="KAJ1217242.1"/>
    </source>
</evidence>
<dbReference type="AlphaFoldDB" id="A0AAV7WW91"/>
<comment type="caution">
    <text evidence="2">The sequence shown here is derived from an EMBL/GenBank/DDBJ whole genome shotgun (WGS) entry which is preliminary data.</text>
</comment>
<accession>A0AAV7WW91</accession>
<dbReference type="Proteomes" id="UP001066276">
    <property type="component" value="Chromosome 1_1"/>
</dbReference>
<name>A0AAV7WW91_PLEWA</name>
<keyword evidence="3" id="KW-1185">Reference proteome</keyword>
<dbReference type="EMBL" id="JANPWB010000001">
    <property type="protein sequence ID" value="KAJ1217242.1"/>
    <property type="molecule type" value="Genomic_DNA"/>
</dbReference>
<evidence type="ECO:0000256" key="1">
    <source>
        <dbReference type="SAM" id="MobiDB-lite"/>
    </source>
</evidence>
<protein>
    <submittedName>
        <fullName evidence="2">Uncharacterized protein</fullName>
    </submittedName>
</protein>
<reference evidence="2" key="1">
    <citation type="journal article" date="2022" name="bioRxiv">
        <title>Sequencing and chromosome-scale assembly of the giantPleurodeles waltlgenome.</title>
        <authorList>
            <person name="Brown T."/>
            <person name="Elewa A."/>
            <person name="Iarovenko S."/>
            <person name="Subramanian E."/>
            <person name="Araus A.J."/>
            <person name="Petzold A."/>
            <person name="Susuki M."/>
            <person name="Suzuki K.-i.T."/>
            <person name="Hayashi T."/>
            <person name="Toyoda A."/>
            <person name="Oliveira C."/>
            <person name="Osipova E."/>
            <person name="Leigh N.D."/>
            <person name="Simon A."/>
            <person name="Yun M.H."/>
        </authorList>
    </citation>
    <scope>NUCLEOTIDE SEQUENCE</scope>
    <source>
        <strain evidence="2">20211129_DDA</strain>
        <tissue evidence="2">Liver</tissue>
    </source>
</reference>
<evidence type="ECO:0000313" key="3">
    <source>
        <dbReference type="Proteomes" id="UP001066276"/>
    </source>
</evidence>
<organism evidence="2 3">
    <name type="scientific">Pleurodeles waltl</name>
    <name type="common">Iberian ribbed newt</name>
    <dbReference type="NCBI Taxonomy" id="8319"/>
    <lineage>
        <taxon>Eukaryota</taxon>
        <taxon>Metazoa</taxon>
        <taxon>Chordata</taxon>
        <taxon>Craniata</taxon>
        <taxon>Vertebrata</taxon>
        <taxon>Euteleostomi</taxon>
        <taxon>Amphibia</taxon>
        <taxon>Batrachia</taxon>
        <taxon>Caudata</taxon>
        <taxon>Salamandroidea</taxon>
        <taxon>Salamandridae</taxon>
        <taxon>Pleurodelinae</taxon>
        <taxon>Pleurodeles</taxon>
    </lineage>
</organism>
<gene>
    <name evidence="2" type="ORF">NDU88_004837</name>
</gene>
<proteinExistence type="predicted"/>
<feature type="region of interest" description="Disordered" evidence="1">
    <location>
        <begin position="1"/>
        <end position="34"/>
    </location>
</feature>